<dbReference type="Gene3D" id="3.30.70.270">
    <property type="match status" value="1"/>
</dbReference>
<dbReference type="GO" id="GO:0006508">
    <property type="term" value="P:proteolysis"/>
    <property type="evidence" value="ECO:0007669"/>
    <property type="project" value="InterPro"/>
</dbReference>
<feature type="region of interest" description="Disordered" evidence="2">
    <location>
        <begin position="404"/>
        <end position="430"/>
    </location>
</feature>
<dbReference type="PANTHER" id="PTHR47331">
    <property type="entry name" value="PHD-TYPE DOMAIN-CONTAINING PROTEIN"/>
    <property type="match status" value="1"/>
</dbReference>
<dbReference type="PROSITE" id="PS50158">
    <property type="entry name" value="ZF_CCHC"/>
    <property type="match status" value="1"/>
</dbReference>
<keyword evidence="1" id="KW-0863">Zinc-finger</keyword>
<protein>
    <recommendedName>
        <fullName evidence="3">CCHC-type domain-containing protein</fullName>
    </recommendedName>
</protein>
<dbReference type="InterPro" id="IPR036875">
    <property type="entry name" value="Znf_CCHC_sf"/>
</dbReference>
<name>A0A0V1DVB6_TRIPS</name>
<dbReference type="InterPro" id="IPR008042">
    <property type="entry name" value="Retrotrans_Pao"/>
</dbReference>
<sequence length="923" mass="104001">MYKQRANRFPRLPRDRQDLVLAPEFTRTKSGKAFLLTQSASQSTSWSSRPPITLDCWQHENLGHGWDTFRMRGYTAVISTSAKRYIGKSKPLSSLNRMFIRLLPCLKQALRVTWQLYFITLDGKLEELCLESADVGEIKEQISLTEKIYHESDALQGELLLDLDGEERQSAIEDWSKWRKLFRQRKSRACAIIEEAHGNRPMGINSDDHCRPAVRAGNGRLPEMKLPQFSGKVLEFPTFWAQFEASIHNQSYLDAATKFTYLISSTEGRARSSIEGIPLTAANYPQAVSILKARFGWPRMVVREHLTALWKLPACSEMSMRGIQSLVDEMTKHLRCLVALNKDPFAGPLPLSEAMMPMVRDKFPLELLKAWDTKLGPDAGEDEDNLQKFLEFAQWQANLLTNPLEEDGERSVGRSEHRRSPRKLSRSTWKNADRVTSSAAALAVAALANCPFCEGKHKGAVCEKFTRAGLPRRMVMARSKGVCFKCLEAGHLAKNCRESRTCSVNGCEQPHHELLHSSTPRESANRKEPSSVQRGMLAKGNGKRALLQIVRARAYGQDGTHAVVNCLLDTGAQVSFIRKDIAEALGLTGFYEKVRLETVGGSLAPQQRLRRVEFSLGADSVADQPALRRRVEALAIPREGEERKCRVLFDGSARYGETSLNSQLEAGPPIQMDLLKTLLRFRRFRVGLQADIENMYLQVQIREEDRDETQEVCKYRLTRVCFGLTCSPFLAVSTVRVHARRHQATAPRAAAEVLCNMYVDDLATSCESPAEARTLATQLEELMASGGFHLHKWASNEPAALRAIPTERRSTETRGCLWKTLGIYWDRSRDHLSFIPPRIPSRDGRDSKRQILSTASSIFDPMGFLAPFMVRAKILFQSLWKLGTLWDKPLPDDVVVYGVSCRVCQIAAIMIFRAVGPLYFGPD</sequence>
<keyword evidence="1" id="KW-0862">Zinc</keyword>
<dbReference type="InterPro" id="IPR001878">
    <property type="entry name" value="Znf_CCHC"/>
</dbReference>
<evidence type="ECO:0000256" key="2">
    <source>
        <dbReference type="SAM" id="MobiDB-lite"/>
    </source>
</evidence>
<dbReference type="GO" id="GO:0019899">
    <property type="term" value="F:enzyme binding"/>
    <property type="evidence" value="ECO:0007669"/>
    <property type="project" value="UniProtKB-ARBA"/>
</dbReference>
<proteinExistence type="predicted"/>
<dbReference type="EMBL" id="JYDR01000208">
    <property type="protein sequence ID" value="KRY65477.1"/>
    <property type="molecule type" value="Genomic_DNA"/>
</dbReference>
<comment type="caution">
    <text evidence="4">The sequence shown here is derived from an EMBL/GenBank/DDBJ whole genome shotgun (WGS) entry which is preliminary data.</text>
</comment>
<dbReference type="SMART" id="SM00343">
    <property type="entry name" value="ZnF_C2HC"/>
    <property type="match status" value="1"/>
</dbReference>
<dbReference type="GO" id="GO:0008270">
    <property type="term" value="F:zinc ion binding"/>
    <property type="evidence" value="ECO:0007669"/>
    <property type="project" value="UniProtKB-KW"/>
</dbReference>
<dbReference type="Gene3D" id="3.10.10.10">
    <property type="entry name" value="HIV Type 1 Reverse Transcriptase, subunit A, domain 1"/>
    <property type="match status" value="1"/>
</dbReference>
<dbReference type="InterPro" id="IPR043502">
    <property type="entry name" value="DNA/RNA_pol_sf"/>
</dbReference>
<reference evidence="4 5" key="1">
    <citation type="submission" date="2015-01" db="EMBL/GenBank/DDBJ databases">
        <title>Evolution of Trichinella species and genotypes.</title>
        <authorList>
            <person name="Korhonen P.K."/>
            <person name="Edoardo P."/>
            <person name="Giuseppe L.R."/>
            <person name="Gasser R.B."/>
        </authorList>
    </citation>
    <scope>NUCLEOTIDE SEQUENCE [LARGE SCALE GENOMIC DNA]</scope>
    <source>
        <strain evidence="4">ISS13</strain>
    </source>
</reference>
<feature type="region of interest" description="Disordered" evidence="2">
    <location>
        <begin position="513"/>
        <end position="534"/>
    </location>
</feature>
<dbReference type="GO" id="GO:0003676">
    <property type="term" value="F:nucleic acid binding"/>
    <property type="evidence" value="ECO:0007669"/>
    <property type="project" value="InterPro"/>
</dbReference>
<accession>A0A0V1DVB6</accession>
<keyword evidence="1" id="KW-0479">Metal-binding</keyword>
<dbReference type="Pfam" id="PF13650">
    <property type="entry name" value="Asp_protease_2"/>
    <property type="match status" value="1"/>
</dbReference>
<dbReference type="Pfam" id="PF03564">
    <property type="entry name" value="DUF1759"/>
    <property type="match status" value="1"/>
</dbReference>
<dbReference type="SUPFAM" id="SSF56672">
    <property type="entry name" value="DNA/RNA polymerases"/>
    <property type="match status" value="1"/>
</dbReference>
<dbReference type="InterPro" id="IPR043128">
    <property type="entry name" value="Rev_trsase/Diguanyl_cyclase"/>
</dbReference>
<dbReference type="Pfam" id="PF00078">
    <property type="entry name" value="RVT_1"/>
    <property type="match status" value="1"/>
</dbReference>
<dbReference type="InterPro" id="IPR000477">
    <property type="entry name" value="RT_dom"/>
</dbReference>
<dbReference type="InterPro" id="IPR001969">
    <property type="entry name" value="Aspartic_peptidase_AS"/>
</dbReference>
<organism evidence="4 5">
    <name type="scientific">Trichinella pseudospiralis</name>
    <name type="common">Parasitic roundworm</name>
    <dbReference type="NCBI Taxonomy" id="6337"/>
    <lineage>
        <taxon>Eukaryota</taxon>
        <taxon>Metazoa</taxon>
        <taxon>Ecdysozoa</taxon>
        <taxon>Nematoda</taxon>
        <taxon>Enoplea</taxon>
        <taxon>Dorylaimia</taxon>
        <taxon>Trichinellida</taxon>
        <taxon>Trichinellidae</taxon>
        <taxon>Trichinella</taxon>
    </lineage>
</organism>
<dbReference type="AlphaFoldDB" id="A0A0V1DVB6"/>
<dbReference type="PROSITE" id="PS00141">
    <property type="entry name" value="ASP_PROTEASE"/>
    <property type="match status" value="1"/>
</dbReference>
<dbReference type="GO" id="GO:0004190">
    <property type="term" value="F:aspartic-type endopeptidase activity"/>
    <property type="evidence" value="ECO:0007669"/>
    <property type="project" value="InterPro"/>
</dbReference>
<dbReference type="InterPro" id="IPR021109">
    <property type="entry name" value="Peptidase_aspartic_dom_sf"/>
</dbReference>
<evidence type="ECO:0000256" key="1">
    <source>
        <dbReference type="PROSITE-ProRule" id="PRU00047"/>
    </source>
</evidence>
<feature type="compositionally biased region" description="Basic residues" evidence="2">
    <location>
        <begin position="416"/>
        <end position="425"/>
    </location>
</feature>
<evidence type="ECO:0000313" key="4">
    <source>
        <dbReference type="EMBL" id="KRY65477.1"/>
    </source>
</evidence>
<evidence type="ECO:0000259" key="3">
    <source>
        <dbReference type="PROSITE" id="PS50158"/>
    </source>
</evidence>
<gene>
    <name evidence="4" type="ORF">T4A_4225</name>
</gene>
<dbReference type="InterPro" id="IPR005312">
    <property type="entry name" value="DUF1759"/>
</dbReference>
<dbReference type="SUPFAM" id="SSF57756">
    <property type="entry name" value="Retrovirus zinc finger-like domains"/>
    <property type="match status" value="1"/>
</dbReference>
<feature type="domain" description="CCHC-type" evidence="3">
    <location>
        <begin position="483"/>
        <end position="498"/>
    </location>
</feature>
<dbReference type="Gene3D" id="2.40.70.10">
    <property type="entry name" value="Acid Proteases"/>
    <property type="match status" value="1"/>
</dbReference>
<dbReference type="Pfam" id="PF05380">
    <property type="entry name" value="Peptidase_A17"/>
    <property type="match status" value="1"/>
</dbReference>
<evidence type="ECO:0000313" key="5">
    <source>
        <dbReference type="Proteomes" id="UP000054632"/>
    </source>
</evidence>
<dbReference type="Proteomes" id="UP000054632">
    <property type="component" value="Unassembled WGS sequence"/>
</dbReference>